<dbReference type="InterPro" id="IPR012347">
    <property type="entry name" value="Ferritin-like"/>
</dbReference>
<dbReference type="GO" id="GO:0016491">
    <property type="term" value="F:oxidoreductase activity"/>
    <property type="evidence" value="ECO:0007669"/>
    <property type="project" value="InterPro"/>
</dbReference>
<protein>
    <recommendedName>
        <fullName evidence="1">Rubrerythrin diiron-binding domain-containing protein</fullName>
    </recommendedName>
</protein>
<dbReference type="Pfam" id="PF02915">
    <property type="entry name" value="Rubrerythrin"/>
    <property type="match status" value="1"/>
</dbReference>
<dbReference type="PANTHER" id="PTHR33531:SF7">
    <property type="entry name" value="HYPOTHETICAL MEMBRANE PROTEIN, CONSERVED"/>
    <property type="match status" value="1"/>
</dbReference>
<feature type="domain" description="Rubrerythrin diiron-binding" evidence="1">
    <location>
        <begin position="7"/>
        <end position="153"/>
    </location>
</feature>
<dbReference type="PANTHER" id="PTHR33531">
    <property type="entry name" value="RUBRERYTHRIN SUBFAMILY"/>
    <property type="match status" value="1"/>
</dbReference>
<dbReference type="InterPro" id="IPR003251">
    <property type="entry name" value="Rr_diiron-bd_dom"/>
</dbReference>
<organism evidence="2">
    <name type="scientific">candidate division WOR-3 bacterium</name>
    <dbReference type="NCBI Taxonomy" id="2052148"/>
    <lineage>
        <taxon>Bacteria</taxon>
        <taxon>Bacteria division WOR-3</taxon>
    </lineage>
</organism>
<gene>
    <name evidence="2" type="ORF">ENS41_07525</name>
</gene>
<dbReference type="AlphaFoldDB" id="A0A7C4CBS7"/>
<name>A0A7C4CBS7_UNCW3</name>
<dbReference type="Gene3D" id="1.20.1260.10">
    <property type="match status" value="1"/>
</dbReference>
<dbReference type="GO" id="GO:0046872">
    <property type="term" value="F:metal ion binding"/>
    <property type="evidence" value="ECO:0007669"/>
    <property type="project" value="InterPro"/>
</dbReference>
<evidence type="ECO:0000313" key="2">
    <source>
        <dbReference type="EMBL" id="HGK28786.1"/>
    </source>
</evidence>
<accession>A0A7C4CBS7</accession>
<comment type="caution">
    <text evidence="2">The sequence shown here is derived from an EMBL/GenBank/DDBJ whole genome shotgun (WGS) entry which is preliminary data.</text>
</comment>
<dbReference type="InterPro" id="IPR009078">
    <property type="entry name" value="Ferritin-like_SF"/>
</dbReference>
<proteinExistence type="predicted"/>
<dbReference type="SUPFAM" id="SSF47240">
    <property type="entry name" value="Ferritin-like"/>
    <property type="match status" value="1"/>
</dbReference>
<reference evidence="2" key="1">
    <citation type="journal article" date="2020" name="mSystems">
        <title>Genome- and Community-Level Interaction Insights into Carbon Utilization and Element Cycling Functions of Hydrothermarchaeota in Hydrothermal Sediment.</title>
        <authorList>
            <person name="Zhou Z."/>
            <person name="Liu Y."/>
            <person name="Xu W."/>
            <person name="Pan J."/>
            <person name="Luo Z.H."/>
            <person name="Li M."/>
        </authorList>
    </citation>
    <scope>NUCLEOTIDE SEQUENCE [LARGE SCALE GENOMIC DNA]</scope>
    <source>
        <strain evidence="2">SpSt-488</strain>
    </source>
</reference>
<dbReference type="CDD" id="cd01045">
    <property type="entry name" value="Ferritin_like_AB"/>
    <property type="match status" value="1"/>
</dbReference>
<evidence type="ECO:0000259" key="1">
    <source>
        <dbReference type="Pfam" id="PF02915"/>
    </source>
</evidence>
<dbReference type="EMBL" id="DSUT01000158">
    <property type="protein sequence ID" value="HGK28786.1"/>
    <property type="molecule type" value="Genomic_DNA"/>
</dbReference>
<sequence>MKYTLLEVLEMAVQTEKAGRAFYQTAARATSDRNTGQVFLFLADEEEKHIRTFEDLARAVKETPEEQPWNWAEAALYLKAITDSRYFLDESKALALAREAATPAQAVTVALGFEKETLLFYNQLLDMVGPAAMPTVGALIAEEKKHICRLQELKETLDNPAPTSEGRKA</sequence>